<feature type="signal peptide" evidence="2">
    <location>
        <begin position="1"/>
        <end position="23"/>
    </location>
</feature>
<proteinExistence type="predicted"/>
<evidence type="ECO:0000256" key="2">
    <source>
        <dbReference type="SAM" id="SignalP"/>
    </source>
</evidence>
<dbReference type="InterPro" id="IPR035940">
    <property type="entry name" value="CAP_sf"/>
</dbReference>
<dbReference type="Proteomes" id="UP000063718">
    <property type="component" value="Unassembled WGS sequence"/>
</dbReference>
<dbReference type="PANTHER" id="PTHR31157">
    <property type="entry name" value="SCP DOMAIN-CONTAINING PROTEIN"/>
    <property type="match status" value="1"/>
</dbReference>
<dbReference type="NCBIfam" id="TIGR02909">
    <property type="entry name" value="spore_YkwD"/>
    <property type="match status" value="1"/>
</dbReference>
<feature type="region of interest" description="Disordered" evidence="1">
    <location>
        <begin position="67"/>
        <end position="116"/>
    </location>
</feature>
<evidence type="ECO:0000313" key="4">
    <source>
        <dbReference type="EMBL" id="GAF24830.1"/>
    </source>
</evidence>
<dbReference type="CDD" id="cd05379">
    <property type="entry name" value="CAP_bacterial"/>
    <property type="match status" value="1"/>
</dbReference>
<dbReference type="AlphaFoldDB" id="A0A0S6UB21"/>
<gene>
    <name evidence="4" type="ORF">MTY_0158</name>
</gene>
<dbReference type="InterPro" id="IPR014044">
    <property type="entry name" value="CAP_dom"/>
</dbReference>
<dbReference type="InterPro" id="IPR014258">
    <property type="entry name" value="CAP_domain_YkwD-like"/>
</dbReference>
<evidence type="ECO:0000256" key="1">
    <source>
        <dbReference type="SAM" id="MobiDB-lite"/>
    </source>
</evidence>
<dbReference type="Pfam" id="PF00188">
    <property type="entry name" value="CAP"/>
    <property type="match status" value="1"/>
</dbReference>
<organism evidence="4">
    <name type="scientific">Moorella thermoacetica Y72</name>
    <dbReference type="NCBI Taxonomy" id="1325331"/>
    <lineage>
        <taxon>Bacteria</taxon>
        <taxon>Bacillati</taxon>
        <taxon>Bacillota</taxon>
        <taxon>Clostridia</taxon>
        <taxon>Neomoorellales</taxon>
        <taxon>Neomoorellaceae</taxon>
        <taxon>Neomoorella</taxon>
    </lineage>
</organism>
<feature type="domain" description="SCP" evidence="3">
    <location>
        <begin position="123"/>
        <end position="247"/>
    </location>
</feature>
<dbReference type="SMART" id="SM00198">
    <property type="entry name" value="SCP"/>
    <property type="match status" value="1"/>
</dbReference>
<dbReference type="PANTHER" id="PTHR31157:SF1">
    <property type="entry name" value="SCP DOMAIN-CONTAINING PROTEIN"/>
    <property type="match status" value="1"/>
</dbReference>
<feature type="compositionally biased region" description="Pro residues" evidence="1">
    <location>
        <begin position="78"/>
        <end position="112"/>
    </location>
</feature>
<accession>A0A0S6UB21</accession>
<name>A0A0S6UB21_NEOTH</name>
<sequence length="248" mass="26480">MTALKHKWLTAALKILLAAVVAAAPLSAARAATPASNSTRGIYSYNYSWYTAPYWSWHYRWHVSPNAGSGQVTRQSPTPAPAPAPQPASKPAPAPVTSPGNPAVPAPQPAPQSAPAGNYQLSAYEQQVVNLVNAERAKVGLKPLAADPQLARVARLKAEDMRDKNYFSHESPTYGSFANMLKQFGISYRTAGENIAAGYPTPEAVVAAWMNSPGHRSNILNANFTAIGVGYASGGSYGHYWVQEFIGQ</sequence>
<feature type="chain" id="PRO_5038597019" evidence="2">
    <location>
        <begin position="24"/>
        <end position="248"/>
    </location>
</feature>
<dbReference type="EMBL" id="DF238840">
    <property type="protein sequence ID" value="GAF24830.1"/>
    <property type="molecule type" value="Genomic_DNA"/>
</dbReference>
<evidence type="ECO:0000259" key="3">
    <source>
        <dbReference type="SMART" id="SM00198"/>
    </source>
</evidence>
<feature type="compositionally biased region" description="Polar residues" evidence="1">
    <location>
        <begin position="67"/>
        <end position="76"/>
    </location>
</feature>
<dbReference type="Gene3D" id="3.40.33.10">
    <property type="entry name" value="CAP"/>
    <property type="match status" value="1"/>
</dbReference>
<keyword evidence="2" id="KW-0732">Signal</keyword>
<reference evidence="4" key="1">
    <citation type="journal article" date="2014" name="Gene">
        <title>Genome-guided analysis of transformation efficiency and carbon dioxide assimilation by Moorella thermoacetica Y72.</title>
        <authorList>
            <person name="Tsukahara K."/>
            <person name="Kita A."/>
            <person name="Nakashimada Y."/>
            <person name="Hoshino T."/>
            <person name="Murakami K."/>
        </authorList>
    </citation>
    <scope>NUCLEOTIDE SEQUENCE [LARGE SCALE GENOMIC DNA]</scope>
    <source>
        <strain evidence="4">Y72</strain>
    </source>
</reference>
<dbReference type="SUPFAM" id="SSF55797">
    <property type="entry name" value="PR-1-like"/>
    <property type="match status" value="1"/>
</dbReference>
<protein>
    <submittedName>
        <fullName evidence="4">Uncharacterized protein with SCP/PR1 domains</fullName>
    </submittedName>
</protein>